<evidence type="ECO:0000313" key="2">
    <source>
        <dbReference type="EMBL" id="PBK62706.1"/>
    </source>
</evidence>
<gene>
    <name evidence="2" type="ORF">ARMSODRAFT_1024683</name>
</gene>
<protein>
    <submittedName>
        <fullName evidence="2">Uncharacterized protein</fullName>
    </submittedName>
</protein>
<accession>A0A2H3BI19</accession>
<feature type="region of interest" description="Disordered" evidence="1">
    <location>
        <begin position="1"/>
        <end position="62"/>
    </location>
</feature>
<feature type="compositionally biased region" description="Polar residues" evidence="1">
    <location>
        <begin position="161"/>
        <end position="170"/>
    </location>
</feature>
<evidence type="ECO:0000313" key="3">
    <source>
        <dbReference type="Proteomes" id="UP000218334"/>
    </source>
</evidence>
<keyword evidence="3" id="KW-1185">Reference proteome</keyword>
<feature type="compositionally biased region" description="Polar residues" evidence="1">
    <location>
        <begin position="52"/>
        <end position="62"/>
    </location>
</feature>
<reference evidence="3" key="1">
    <citation type="journal article" date="2017" name="Nat. Ecol. Evol.">
        <title>Genome expansion and lineage-specific genetic innovations in the forest pathogenic fungi Armillaria.</title>
        <authorList>
            <person name="Sipos G."/>
            <person name="Prasanna A.N."/>
            <person name="Walter M.C."/>
            <person name="O'Connor E."/>
            <person name="Balint B."/>
            <person name="Krizsan K."/>
            <person name="Kiss B."/>
            <person name="Hess J."/>
            <person name="Varga T."/>
            <person name="Slot J."/>
            <person name="Riley R."/>
            <person name="Boka B."/>
            <person name="Rigling D."/>
            <person name="Barry K."/>
            <person name="Lee J."/>
            <person name="Mihaltcheva S."/>
            <person name="LaButti K."/>
            <person name="Lipzen A."/>
            <person name="Waldron R."/>
            <person name="Moloney N.M."/>
            <person name="Sperisen C."/>
            <person name="Kredics L."/>
            <person name="Vagvoelgyi C."/>
            <person name="Patrignani A."/>
            <person name="Fitzpatrick D."/>
            <person name="Nagy I."/>
            <person name="Doyle S."/>
            <person name="Anderson J.B."/>
            <person name="Grigoriev I.V."/>
            <person name="Gueldener U."/>
            <person name="Muensterkoetter M."/>
            <person name="Nagy L.G."/>
        </authorList>
    </citation>
    <scope>NUCLEOTIDE SEQUENCE [LARGE SCALE GENOMIC DNA]</scope>
    <source>
        <strain evidence="3">28-4</strain>
    </source>
</reference>
<dbReference type="EMBL" id="KZ293464">
    <property type="protein sequence ID" value="PBK62706.1"/>
    <property type="molecule type" value="Genomic_DNA"/>
</dbReference>
<evidence type="ECO:0000256" key="1">
    <source>
        <dbReference type="SAM" id="MobiDB-lite"/>
    </source>
</evidence>
<proteinExistence type="predicted"/>
<dbReference type="AlphaFoldDB" id="A0A2H3BI19"/>
<name>A0A2H3BI19_9AGAR</name>
<feature type="region of interest" description="Disordered" evidence="1">
    <location>
        <begin position="340"/>
        <end position="387"/>
    </location>
</feature>
<dbReference type="Proteomes" id="UP000218334">
    <property type="component" value="Unassembled WGS sequence"/>
</dbReference>
<organism evidence="2 3">
    <name type="scientific">Armillaria solidipes</name>
    <dbReference type="NCBI Taxonomy" id="1076256"/>
    <lineage>
        <taxon>Eukaryota</taxon>
        <taxon>Fungi</taxon>
        <taxon>Dikarya</taxon>
        <taxon>Basidiomycota</taxon>
        <taxon>Agaricomycotina</taxon>
        <taxon>Agaricomycetes</taxon>
        <taxon>Agaricomycetidae</taxon>
        <taxon>Agaricales</taxon>
        <taxon>Marasmiineae</taxon>
        <taxon>Physalacriaceae</taxon>
        <taxon>Armillaria</taxon>
    </lineage>
</organism>
<feature type="compositionally biased region" description="Low complexity" evidence="1">
    <location>
        <begin position="8"/>
        <end position="24"/>
    </location>
</feature>
<feature type="region of interest" description="Disordered" evidence="1">
    <location>
        <begin position="142"/>
        <end position="207"/>
    </location>
</feature>
<feature type="compositionally biased region" description="Polar residues" evidence="1">
    <location>
        <begin position="177"/>
        <end position="190"/>
    </location>
</feature>
<sequence length="387" mass="42629">MSSSQHYQPTAGTQPQPTGTPSPQRSSEAGPSRTVVAPQHQEPYPPRPLSVASRTSQTSYESTTLLARARAMGRNLFQRRALPAHPENHSPPILTPVSQLPPTVAPDREWASRVEAELPTQSTSHLVSSLLGIDPQSHLQLQRAPTPHVPHSEEECLSPITLGSTPSHTPKSPVPSPLTTLMSPAQSQVLSPRHVPGTLPMESQEANPPLPPIQDPTMDLDEAIWQYLTRRLERPPPILQNASIDDLFHHYTRTLREDPVWLLTTAGQDYTHFTYQTNINVIYILREEAAVHAASTWNRVHPRNEQVAVLPGYQPPEIDLPKPMLADPEIPPRHAKVLAYPLKPRHPMGSRYAGGADPRGDQGGDDVPDDDPTHPSDLADPNLRSLP</sequence>